<dbReference type="Gene3D" id="3.40.1800.20">
    <property type="match status" value="1"/>
</dbReference>
<keyword evidence="4" id="KW-1185">Reference proteome</keyword>
<organism evidence="3 4">
    <name type="scientific">Aedes albopictus</name>
    <name type="common">Asian tiger mosquito</name>
    <name type="synonym">Stegomyia albopicta</name>
    <dbReference type="NCBI Taxonomy" id="7160"/>
    <lineage>
        <taxon>Eukaryota</taxon>
        <taxon>Metazoa</taxon>
        <taxon>Ecdysozoa</taxon>
        <taxon>Arthropoda</taxon>
        <taxon>Hexapoda</taxon>
        <taxon>Insecta</taxon>
        <taxon>Pterygota</taxon>
        <taxon>Neoptera</taxon>
        <taxon>Endopterygota</taxon>
        <taxon>Diptera</taxon>
        <taxon>Nematocera</taxon>
        <taxon>Culicoidea</taxon>
        <taxon>Culicidae</taxon>
        <taxon>Culicinae</taxon>
        <taxon>Aedini</taxon>
        <taxon>Aedes</taxon>
        <taxon>Stegomyia</taxon>
    </lineage>
</organism>
<dbReference type="InterPro" id="IPR032071">
    <property type="entry name" value="DUF4806"/>
</dbReference>
<feature type="region of interest" description="Disordered" evidence="1">
    <location>
        <begin position="153"/>
        <end position="198"/>
    </location>
</feature>
<feature type="region of interest" description="Disordered" evidence="1">
    <location>
        <begin position="212"/>
        <end position="245"/>
    </location>
</feature>
<evidence type="ECO:0000259" key="2">
    <source>
        <dbReference type="SMART" id="SM00868"/>
    </source>
</evidence>
<feature type="compositionally biased region" description="Polar residues" evidence="1">
    <location>
        <begin position="212"/>
        <end position="239"/>
    </location>
</feature>
<feature type="compositionally biased region" description="Polar residues" evidence="1">
    <location>
        <begin position="129"/>
        <end position="140"/>
    </location>
</feature>
<feature type="region of interest" description="Disordered" evidence="1">
    <location>
        <begin position="127"/>
        <end position="146"/>
    </location>
</feature>
<dbReference type="Proteomes" id="UP000069940">
    <property type="component" value="Unassembled WGS sequence"/>
</dbReference>
<feature type="compositionally biased region" description="Basic and acidic residues" evidence="1">
    <location>
        <begin position="153"/>
        <end position="167"/>
    </location>
</feature>
<evidence type="ECO:0000313" key="3">
    <source>
        <dbReference type="EnsemblMetazoa" id="AALFPA23_022343.P33197"/>
    </source>
</evidence>
<protein>
    <recommendedName>
        <fullName evidence="2">ZAD domain-containing protein</fullName>
    </recommendedName>
</protein>
<evidence type="ECO:0000313" key="4">
    <source>
        <dbReference type="Proteomes" id="UP000069940"/>
    </source>
</evidence>
<dbReference type="Pfam" id="PF07776">
    <property type="entry name" value="zf-AD"/>
    <property type="match status" value="1"/>
</dbReference>
<reference evidence="4" key="1">
    <citation type="journal article" date="2015" name="Proc. Natl. Acad. Sci. U.S.A.">
        <title>Genome sequence of the Asian Tiger mosquito, Aedes albopictus, reveals insights into its biology, genetics, and evolution.</title>
        <authorList>
            <person name="Chen X.G."/>
            <person name="Jiang X."/>
            <person name="Gu J."/>
            <person name="Xu M."/>
            <person name="Wu Y."/>
            <person name="Deng Y."/>
            <person name="Zhang C."/>
            <person name="Bonizzoni M."/>
            <person name="Dermauw W."/>
            <person name="Vontas J."/>
            <person name="Armbruster P."/>
            <person name="Huang X."/>
            <person name="Yang Y."/>
            <person name="Zhang H."/>
            <person name="He W."/>
            <person name="Peng H."/>
            <person name="Liu Y."/>
            <person name="Wu K."/>
            <person name="Chen J."/>
            <person name="Lirakis M."/>
            <person name="Topalis P."/>
            <person name="Van Leeuwen T."/>
            <person name="Hall A.B."/>
            <person name="Jiang X."/>
            <person name="Thorpe C."/>
            <person name="Mueller R.L."/>
            <person name="Sun C."/>
            <person name="Waterhouse R.M."/>
            <person name="Yan G."/>
            <person name="Tu Z.J."/>
            <person name="Fang X."/>
            <person name="James A.A."/>
        </authorList>
    </citation>
    <scope>NUCLEOTIDE SEQUENCE [LARGE SCALE GENOMIC DNA]</scope>
    <source>
        <strain evidence="4">Foshan</strain>
    </source>
</reference>
<reference evidence="3" key="2">
    <citation type="submission" date="2025-05" db="UniProtKB">
        <authorList>
            <consortium name="EnsemblMetazoa"/>
        </authorList>
    </citation>
    <scope>IDENTIFICATION</scope>
    <source>
        <strain evidence="3">Foshan</strain>
    </source>
</reference>
<feature type="compositionally biased region" description="Polar residues" evidence="1">
    <location>
        <begin position="168"/>
        <end position="177"/>
    </location>
</feature>
<dbReference type="RefSeq" id="XP_062700757.1">
    <property type="nucleotide sequence ID" value="XM_062844773.1"/>
</dbReference>
<name>A0ABM1ZWW4_AEDAL</name>
<proteinExistence type="predicted"/>
<dbReference type="SUPFAM" id="SSF57716">
    <property type="entry name" value="Glucocorticoid receptor-like (DNA-binding domain)"/>
    <property type="match status" value="1"/>
</dbReference>
<evidence type="ECO:0000256" key="1">
    <source>
        <dbReference type="SAM" id="MobiDB-lite"/>
    </source>
</evidence>
<feature type="domain" description="ZAD" evidence="2">
    <location>
        <begin position="13"/>
        <end position="87"/>
    </location>
</feature>
<accession>A0ABM1ZWW4</accession>
<sequence>MTPKSKPQSLAVDCFCCLRPLAKCIPISQKVSDTSSASELLTKHFWFQPSDVRSDEPALCGTCWNQLNEFHRFYLVVELVHKALKAQQSLPVIEQPKIGGGSKEFDVVDTEDTAVKEEHNSADFAEMSYTESETDSSTNELLAKRRKRCIMRRSADDVATKTTKKAESSSVSQSQPALQRPTISRKLTIPRQTMNPRPLTVVTKPVASNSALGSTPLATGQSPVQQEQAQIVTPASPHSASIMPATLSGPDIHQAVEQSKESPLNASDDEGLLQNALEVELETQTAEEEEEVSYQEGYMENYKQESHKSLENRIIQAISKKIQHASNRTIQAVARKVDESLTKSVAELKSNFDLKIASALRVRRQDNNDTSDLNFKFSPASTVLEIEQLEAALADPTYQDEFITYMRKMIGPAGDGCNGQNTCYALVDRFFQRRVMISCSWSGGSRSDRPKYAIKNCQNIMSAFFKIIHAVNPTFSVGLMESFFKQILRNAKTRSQAKGMRQSTIHRRKRIKRVRVDNHNDNRGDDDVFLNQVLIKHEAVELEDFDHLNNDFEVDNDDKENSIDDNASEDE</sequence>
<dbReference type="InterPro" id="IPR012934">
    <property type="entry name" value="Znf_AD"/>
</dbReference>
<dbReference type="SMART" id="SM00868">
    <property type="entry name" value="zf-AD"/>
    <property type="match status" value="1"/>
</dbReference>
<feature type="region of interest" description="Disordered" evidence="1">
    <location>
        <begin position="551"/>
        <end position="571"/>
    </location>
</feature>
<dbReference type="EnsemblMetazoa" id="AALFPA23_022343.R33197">
    <property type="protein sequence ID" value="AALFPA23_022343.P33197"/>
    <property type="gene ID" value="AALFPA23_022343"/>
</dbReference>
<dbReference type="GeneID" id="109410336"/>
<dbReference type="Pfam" id="PF16064">
    <property type="entry name" value="DUF4806"/>
    <property type="match status" value="1"/>
</dbReference>